<dbReference type="InterPro" id="IPR036116">
    <property type="entry name" value="FN3_sf"/>
</dbReference>
<dbReference type="Gene3D" id="2.160.20.10">
    <property type="entry name" value="Single-stranded right-handed beta-helix, Pectin lyase-like"/>
    <property type="match status" value="1"/>
</dbReference>
<dbReference type="KEGG" id="mts:MTES_2367"/>
<dbReference type="HOGENOM" id="CLU_489015_0_0_11"/>
<sequence length="557" mass="59513">MQEDSGRITYGPDAWQELTNPNDLGGTSRFRTTPGWAEIQFTGSAIEWIGRKSPRSGIARVLIDGAETERVDRYAAADQYQQQLLGPASDPAGFGTHTLRIEWTSDANASTSAVRSIHVDAFKVLDFSALEGQPISLVTPAQSDTYAKRSGVTVSWPKADSAVKYNVYRSSSGQPRALARVVGGSNNTAWLDSGLEFGRSYQYDVTAVSKDGTESQPSSRVSYQQPYLQPRATDVSECPAPTVTVTDTASATAAIASAQPGTTIRLADGVYGPLVVNDKHGTAEQRISICGTRDAIIRPFPDTFNMVDGIGVRVQGSSFITLNGFTIQNAQKGVALASTSDSRVYGLRVTNTSQGGIYAQTGSSDNLIAANQISHTGLDESIPKGGIWHQDGRYGEGIYVGNSQGNDTCEPNCAPDASDRNVIIWNTITDVTAEGIEAKEQSTGGLIYNNTVAFSSTHQAAIYSALQIKGDGYLVYRNNITSGLKYGIRSVTTQVGDRDWGYDNVFASNTITLTSEIDPAEYGFLQNYGTANVFGCDNTLDSSPSVPLVASPTVCEP</sequence>
<dbReference type="InterPro" id="IPR012334">
    <property type="entry name" value="Pectin_lyas_fold"/>
</dbReference>
<evidence type="ECO:0000313" key="6">
    <source>
        <dbReference type="Proteomes" id="UP000008975"/>
    </source>
</evidence>
<evidence type="ECO:0000256" key="1">
    <source>
        <dbReference type="ARBA" id="ARBA00023295"/>
    </source>
</evidence>
<protein>
    <submittedName>
        <fullName evidence="5">Fibronectin type 3 domain-containing protein</fullName>
    </submittedName>
</protein>
<dbReference type="EMBL" id="AP012052">
    <property type="protein sequence ID" value="BAJ75331.1"/>
    <property type="molecule type" value="Genomic_DNA"/>
</dbReference>
<dbReference type="InterPro" id="IPR011050">
    <property type="entry name" value="Pectin_lyase_fold/virulence"/>
</dbReference>
<dbReference type="SMART" id="SM00710">
    <property type="entry name" value="PbH1"/>
    <property type="match status" value="6"/>
</dbReference>
<dbReference type="Gene3D" id="2.60.120.260">
    <property type="entry name" value="Galactose-binding domain-like"/>
    <property type="match status" value="1"/>
</dbReference>
<dbReference type="AlphaFoldDB" id="E8NGN2"/>
<gene>
    <name evidence="5" type="ordered locus">MTES_2367</name>
</gene>
<reference evidence="5 6" key="1">
    <citation type="journal article" date="2011" name="J. Bacteriol.">
        <title>Genome sequence of Microbacterium testaceum StLB037, an N-acylhomoserine lactone-degrading bacterium isolated from potato leaves.</title>
        <authorList>
            <person name="Morohoshi T."/>
            <person name="Wang W.-Z."/>
            <person name="Someya N."/>
            <person name="Ikeda T."/>
        </authorList>
    </citation>
    <scope>NUCLEOTIDE SEQUENCE [LARGE SCALE GENOMIC DNA]</scope>
    <source>
        <strain evidence="5 6">StLB037</strain>
    </source>
</reference>
<dbReference type="STRING" id="979556.MTES_2367"/>
<evidence type="ECO:0000256" key="3">
    <source>
        <dbReference type="SAM" id="MobiDB-lite"/>
    </source>
</evidence>
<dbReference type="InterPro" id="IPR013783">
    <property type="entry name" value="Ig-like_fold"/>
</dbReference>
<keyword evidence="2" id="KW-0119">Carbohydrate metabolism</keyword>
<dbReference type="CDD" id="cd00063">
    <property type="entry name" value="FN3"/>
    <property type="match status" value="1"/>
</dbReference>
<dbReference type="Proteomes" id="UP000008975">
    <property type="component" value="Chromosome"/>
</dbReference>
<proteinExistence type="predicted"/>
<dbReference type="SUPFAM" id="SSF51126">
    <property type="entry name" value="Pectin lyase-like"/>
    <property type="match status" value="1"/>
</dbReference>
<keyword evidence="1" id="KW-0326">Glycosidase</keyword>
<feature type="region of interest" description="Disordered" evidence="3">
    <location>
        <begin position="1"/>
        <end position="28"/>
    </location>
</feature>
<keyword evidence="1" id="KW-0378">Hydrolase</keyword>
<accession>E8NGN2</accession>
<dbReference type="Pfam" id="PF13229">
    <property type="entry name" value="Beta_helix"/>
    <property type="match status" value="1"/>
</dbReference>
<dbReference type="InterPro" id="IPR006626">
    <property type="entry name" value="PbH1"/>
</dbReference>
<dbReference type="eggNOG" id="COG3420">
    <property type="taxonomic scope" value="Bacteria"/>
</dbReference>
<dbReference type="GO" id="GO:0016798">
    <property type="term" value="F:hydrolase activity, acting on glycosyl bonds"/>
    <property type="evidence" value="ECO:0007669"/>
    <property type="project" value="UniProtKB-KW"/>
</dbReference>
<name>E8NGN2_MICTS</name>
<dbReference type="PROSITE" id="PS50853">
    <property type="entry name" value="FN3"/>
    <property type="match status" value="1"/>
</dbReference>
<reference key="2">
    <citation type="submission" date="2011-02" db="EMBL/GenBank/DDBJ databases">
        <title>Genome sequence of Microbacterium testaceum StLB037.</title>
        <authorList>
            <person name="Morohoshi T."/>
            <person name="Wang W.Z."/>
            <person name="Someya N."/>
            <person name="Ikeda T."/>
        </authorList>
    </citation>
    <scope>NUCLEOTIDE SEQUENCE</scope>
    <source>
        <strain>StLB037</strain>
    </source>
</reference>
<evidence type="ECO:0000256" key="2">
    <source>
        <dbReference type="ARBA" id="ARBA00023326"/>
    </source>
</evidence>
<feature type="domain" description="Fibronectin type-III" evidence="4">
    <location>
        <begin position="134"/>
        <end position="231"/>
    </location>
</feature>
<evidence type="ECO:0000259" key="4">
    <source>
        <dbReference type="PROSITE" id="PS50853"/>
    </source>
</evidence>
<dbReference type="Gene3D" id="2.60.40.10">
    <property type="entry name" value="Immunoglobulins"/>
    <property type="match status" value="1"/>
</dbReference>
<dbReference type="GO" id="GO:0000272">
    <property type="term" value="P:polysaccharide catabolic process"/>
    <property type="evidence" value="ECO:0007669"/>
    <property type="project" value="UniProtKB-KW"/>
</dbReference>
<evidence type="ECO:0000313" key="5">
    <source>
        <dbReference type="EMBL" id="BAJ75331.1"/>
    </source>
</evidence>
<organism evidence="5 6">
    <name type="scientific">Microbacterium testaceum (strain StLB037)</name>
    <dbReference type="NCBI Taxonomy" id="979556"/>
    <lineage>
        <taxon>Bacteria</taxon>
        <taxon>Bacillati</taxon>
        <taxon>Actinomycetota</taxon>
        <taxon>Actinomycetes</taxon>
        <taxon>Micrococcales</taxon>
        <taxon>Microbacteriaceae</taxon>
        <taxon>Microbacterium</taxon>
    </lineage>
</organism>
<dbReference type="InterPro" id="IPR003961">
    <property type="entry name" value="FN3_dom"/>
</dbReference>
<dbReference type="SUPFAM" id="SSF49265">
    <property type="entry name" value="Fibronectin type III"/>
    <property type="match status" value="1"/>
</dbReference>
<keyword evidence="2" id="KW-0624">Polysaccharide degradation</keyword>
<dbReference type="InterPro" id="IPR039448">
    <property type="entry name" value="Beta_helix"/>
</dbReference>